<dbReference type="InterPro" id="IPR050604">
    <property type="entry name" value="PDZ-LIM_domain"/>
</dbReference>
<dbReference type="Gene3D" id="2.30.42.10">
    <property type="match status" value="1"/>
</dbReference>
<keyword evidence="3" id="KW-0862">Zinc</keyword>
<name>A0A182TMW3_9DIPT</name>
<dbReference type="SMART" id="SM00228">
    <property type="entry name" value="PDZ"/>
    <property type="match status" value="1"/>
</dbReference>
<accession>A0A182TMW3</accession>
<sequence>MPEFVIEKRNIPVLTVSSRDGPAASENGDNPLGFRITGGADFEMPITVFQQSAMALDEPKVAPEGGDQQPLGSDGTDAKRDDAPDYYKRPKFKRNIIPFDTEDLSVRVIRERFLIPNQVSEGSPAQKAGLQLGDQILKINGADASAMRLATAQSVIKQAGEQLQMIVAK</sequence>
<keyword evidence="3" id="KW-0479">Metal-binding</keyword>
<evidence type="ECO:0000256" key="2">
    <source>
        <dbReference type="ARBA" id="ARBA00022490"/>
    </source>
</evidence>
<organism evidence="6 7">
    <name type="scientific">Anopheles melas</name>
    <dbReference type="NCBI Taxonomy" id="34690"/>
    <lineage>
        <taxon>Eukaryota</taxon>
        <taxon>Metazoa</taxon>
        <taxon>Ecdysozoa</taxon>
        <taxon>Arthropoda</taxon>
        <taxon>Hexapoda</taxon>
        <taxon>Insecta</taxon>
        <taxon>Pterygota</taxon>
        <taxon>Neoptera</taxon>
        <taxon>Endopterygota</taxon>
        <taxon>Diptera</taxon>
        <taxon>Nematocera</taxon>
        <taxon>Culicoidea</taxon>
        <taxon>Culicidae</taxon>
        <taxon>Anophelinae</taxon>
        <taxon>Anopheles</taxon>
    </lineage>
</organism>
<dbReference type="PANTHER" id="PTHR24214">
    <property type="entry name" value="PDZ AND LIM DOMAIN PROTEIN ZASP"/>
    <property type="match status" value="1"/>
</dbReference>
<dbReference type="PANTHER" id="PTHR24214:SF38">
    <property type="entry name" value="PDZ AND LIM DOMAIN PROTEIN ZASP-RELATED"/>
    <property type="match status" value="1"/>
</dbReference>
<dbReference type="GO" id="GO:0030018">
    <property type="term" value="C:Z disc"/>
    <property type="evidence" value="ECO:0007669"/>
    <property type="project" value="TreeGrafter"/>
</dbReference>
<evidence type="ECO:0000313" key="6">
    <source>
        <dbReference type="EnsemblMetazoa" id="AMEC005218-PA"/>
    </source>
</evidence>
<feature type="region of interest" description="Disordered" evidence="4">
    <location>
        <begin position="59"/>
        <end position="85"/>
    </location>
</feature>
<protein>
    <submittedName>
        <fullName evidence="6">PDZ domain-containing protein</fullName>
    </submittedName>
</protein>
<keyword evidence="7" id="KW-1185">Reference proteome</keyword>
<dbReference type="GO" id="GO:0031941">
    <property type="term" value="C:filamentous actin"/>
    <property type="evidence" value="ECO:0007669"/>
    <property type="project" value="TreeGrafter"/>
</dbReference>
<dbReference type="STRING" id="34690.A0A182TMW3"/>
<dbReference type="GO" id="GO:0030036">
    <property type="term" value="P:actin cytoskeleton organization"/>
    <property type="evidence" value="ECO:0007669"/>
    <property type="project" value="TreeGrafter"/>
</dbReference>
<feature type="compositionally biased region" description="Basic and acidic residues" evidence="4">
    <location>
        <begin position="76"/>
        <end position="85"/>
    </location>
</feature>
<dbReference type="InterPro" id="IPR036034">
    <property type="entry name" value="PDZ_sf"/>
</dbReference>
<dbReference type="PROSITE" id="PS50106">
    <property type="entry name" value="PDZ"/>
    <property type="match status" value="1"/>
</dbReference>
<reference evidence="6" key="2">
    <citation type="submission" date="2020-05" db="UniProtKB">
        <authorList>
            <consortium name="EnsemblMetazoa"/>
        </authorList>
    </citation>
    <scope>IDENTIFICATION</scope>
    <source>
        <strain evidence="6">CM1001059</strain>
    </source>
</reference>
<dbReference type="GO" id="GO:0061061">
    <property type="term" value="P:muscle structure development"/>
    <property type="evidence" value="ECO:0007669"/>
    <property type="project" value="TreeGrafter"/>
</dbReference>
<evidence type="ECO:0000259" key="5">
    <source>
        <dbReference type="PROSITE" id="PS50106"/>
    </source>
</evidence>
<dbReference type="GO" id="GO:0051371">
    <property type="term" value="F:muscle alpha-actinin binding"/>
    <property type="evidence" value="ECO:0007669"/>
    <property type="project" value="TreeGrafter"/>
</dbReference>
<dbReference type="Proteomes" id="UP000075902">
    <property type="component" value="Unassembled WGS sequence"/>
</dbReference>
<dbReference type="GO" id="GO:0001725">
    <property type="term" value="C:stress fiber"/>
    <property type="evidence" value="ECO:0007669"/>
    <property type="project" value="TreeGrafter"/>
</dbReference>
<evidence type="ECO:0000256" key="4">
    <source>
        <dbReference type="SAM" id="MobiDB-lite"/>
    </source>
</evidence>
<evidence type="ECO:0000313" key="7">
    <source>
        <dbReference type="Proteomes" id="UP000075902"/>
    </source>
</evidence>
<reference evidence="7" key="1">
    <citation type="submission" date="2014-01" db="EMBL/GenBank/DDBJ databases">
        <title>The Genome Sequence of Anopheles melas CM1001059_A (V2).</title>
        <authorList>
            <consortium name="The Broad Institute Genomics Platform"/>
            <person name="Neafsey D.E."/>
            <person name="Besansky N."/>
            <person name="Howell P."/>
            <person name="Walton C."/>
            <person name="Young S.K."/>
            <person name="Zeng Q."/>
            <person name="Gargeya S."/>
            <person name="Fitzgerald M."/>
            <person name="Haas B."/>
            <person name="Abouelleil A."/>
            <person name="Allen A.W."/>
            <person name="Alvarado L."/>
            <person name="Arachchi H.M."/>
            <person name="Berlin A.M."/>
            <person name="Chapman S.B."/>
            <person name="Gainer-Dewar J."/>
            <person name="Goldberg J."/>
            <person name="Griggs A."/>
            <person name="Gujja S."/>
            <person name="Hansen M."/>
            <person name="Howarth C."/>
            <person name="Imamovic A."/>
            <person name="Ireland A."/>
            <person name="Larimer J."/>
            <person name="McCowan C."/>
            <person name="Murphy C."/>
            <person name="Pearson M."/>
            <person name="Poon T.W."/>
            <person name="Priest M."/>
            <person name="Roberts A."/>
            <person name="Saif S."/>
            <person name="Shea T."/>
            <person name="Sisk P."/>
            <person name="Sykes S."/>
            <person name="Wortman J."/>
            <person name="Nusbaum C."/>
            <person name="Birren B."/>
        </authorList>
    </citation>
    <scope>NUCLEOTIDE SEQUENCE [LARGE SCALE GENOMIC DNA]</scope>
    <source>
        <strain evidence="7">CM1001059</strain>
    </source>
</reference>
<feature type="domain" description="PDZ" evidence="5">
    <location>
        <begin position="117"/>
        <end position="169"/>
    </location>
</feature>
<dbReference type="VEuPathDB" id="VectorBase:AMEC005218"/>
<dbReference type="Pfam" id="PF00595">
    <property type="entry name" value="PDZ"/>
    <property type="match status" value="1"/>
</dbReference>
<keyword evidence="2" id="KW-0963">Cytoplasm</keyword>
<dbReference type="GO" id="GO:0005912">
    <property type="term" value="C:adherens junction"/>
    <property type="evidence" value="ECO:0007669"/>
    <property type="project" value="TreeGrafter"/>
</dbReference>
<keyword evidence="3" id="KW-0440">LIM domain</keyword>
<comment type="subcellular location">
    <subcellularLocation>
        <location evidence="1">Cytoplasm</location>
    </subcellularLocation>
</comment>
<dbReference type="SUPFAM" id="SSF50156">
    <property type="entry name" value="PDZ domain-like"/>
    <property type="match status" value="1"/>
</dbReference>
<evidence type="ECO:0000256" key="1">
    <source>
        <dbReference type="ARBA" id="ARBA00004496"/>
    </source>
</evidence>
<dbReference type="EnsemblMetazoa" id="AMEC005218-RA">
    <property type="protein sequence ID" value="AMEC005218-PA"/>
    <property type="gene ID" value="AMEC005218"/>
</dbReference>
<evidence type="ECO:0000256" key="3">
    <source>
        <dbReference type="ARBA" id="ARBA00023038"/>
    </source>
</evidence>
<dbReference type="InterPro" id="IPR001478">
    <property type="entry name" value="PDZ"/>
</dbReference>
<dbReference type="AlphaFoldDB" id="A0A182TMW3"/>
<proteinExistence type="predicted"/>
<dbReference type="GO" id="GO:0003779">
    <property type="term" value="F:actin binding"/>
    <property type="evidence" value="ECO:0007669"/>
    <property type="project" value="TreeGrafter"/>
</dbReference>